<dbReference type="InParanoid" id="B5YLV5"/>
<evidence type="ECO:0000256" key="3">
    <source>
        <dbReference type="SAM" id="SignalP"/>
    </source>
</evidence>
<feature type="signal peptide" evidence="3">
    <location>
        <begin position="1"/>
        <end position="19"/>
    </location>
</feature>
<dbReference type="HOGENOM" id="CLU_712710_0_0_1"/>
<dbReference type="PaxDb" id="35128-Thaps25372"/>
<feature type="compositionally biased region" description="Low complexity" evidence="1">
    <location>
        <begin position="265"/>
        <end position="334"/>
    </location>
</feature>
<evidence type="ECO:0000313" key="5">
    <source>
        <dbReference type="Proteomes" id="UP000001449"/>
    </source>
</evidence>
<keyword evidence="3" id="KW-0732">Signal</keyword>
<dbReference type="GeneID" id="7442986"/>
<dbReference type="Proteomes" id="UP000001449">
    <property type="component" value="Chromosome 18"/>
</dbReference>
<evidence type="ECO:0000313" key="4">
    <source>
        <dbReference type="EMBL" id="ACI64142.1"/>
    </source>
</evidence>
<keyword evidence="2" id="KW-0812">Transmembrane</keyword>
<dbReference type="EMBL" id="CP001159">
    <property type="protein sequence ID" value="ACI64142.1"/>
    <property type="molecule type" value="Genomic_DNA"/>
</dbReference>
<feature type="compositionally biased region" description="Polar residues" evidence="1">
    <location>
        <begin position="347"/>
        <end position="359"/>
    </location>
</feature>
<keyword evidence="2" id="KW-0472">Membrane</keyword>
<name>B5YLV5_THAPS</name>
<organism evidence="4 5">
    <name type="scientific">Thalassiosira pseudonana</name>
    <name type="common">Marine diatom</name>
    <name type="synonym">Cyclotella nana</name>
    <dbReference type="NCBI Taxonomy" id="35128"/>
    <lineage>
        <taxon>Eukaryota</taxon>
        <taxon>Sar</taxon>
        <taxon>Stramenopiles</taxon>
        <taxon>Ochrophyta</taxon>
        <taxon>Bacillariophyta</taxon>
        <taxon>Coscinodiscophyceae</taxon>
        <taxon>Thalassiosirophycidae</taxon>
        <taxon>Thalassiosirales</taxon>
        <taxon>Thalassiosiraceae</taxon>
        <taxon>Thalassiosira</taxon>
    </lineage>
</organism>
<protein>
    <submittedName>
        <fullName evidence="4">Uncharacterized protein</fullName>
    </submittedName>
</protein>
<proteinExistence type="predicted"/>
<evidence type="ECO:0000256" key="1">
    <source>
        <dbReference type="SAM" id="MobiDB-lite"/>
    </source>
</evidence>
<gene>
    <name evidence="4" type="ORF">THAPS_25372</name>
</gene>
<sequence>MRLLLPSATIAIVSGTAAASASQASHASETSNIVQDVDFAYNASRPRSIKLVSLGEECNTFDTEQNRVVPDVGVLRCRGERQTCVEDVASSIGGRCAIDRSLLTPKAETAEVNPSTPVFSHRRRRTQQTSVSNRPDWVCPTNCPKQFCRCAGKFGDVKACAKEMNDICVDGAVGSCLSDSYLPFYQDTYCPFSECIVNKRDYEECSCEYYRDYCTLYYEYEESRSMCAIAACCDFKNSSEAKRECLPGMQPTGSPTMYPTVTNIPSVSPTVSSEPTTSPKPTVSHAPSTVPTVTNPPTFTTSPTSSPSISSAPTEHPSTSSSPSATPTTAAPTTELPSKSPTPSPSMAPNDTVTAAPPNSMSSSSSAAGGMITTLLVGVGGALWFFAF</sequence>
<reference evidence="4 5" key="2">
    <citation type="journal article" date="2008" name="Nature">
        <title>The Phaeodactylum genome reveals the evolutionary history of diatom genomes.</title>
        <authorList>
            <person name="Bowler C."/>
            <person name="Allen A.E."/>
            <person name="Badger J.H."/>
            <person name="Grimwood J."/>
            <person name="Jabbari K."/>
            <person name="Kuo A."/>
            <person name="Maheswari U."/>
            <person name="Martens C."/>
            <person name="Maumus F."/>
            <person name="Otillar R.P."/>
            <person name="Rayko E."/>
            <person name="Salamov A."/>
            <person name="Vandepoele K."/>
            <person name="Beszteri B."/>
            <person name="Gruber A."/>
            <person name="Heijde M."/>
            <person name="Katinka M."/>
            <person name="Mock T."/>
            <person name="Valentin K."/>
            <person name="Verret F."/>
            <person name="Berges J.A."/>
            <person name="Brownlee C."/>
            <person name="Cadoret J.P."/>
            <person name="Chiovitti A."/>
            <person name="Choi C.J."/>
            <person name="Coesel S."/>
            <person name="De Martino A."/>
            <person name="Detter J.C."/>
            <person name="Durkin C."/>
            <person name="Falciatore A."/>
            <person name="Fournet J."/>
            <person name="Haruta M."/>
            <person name="Huysman M.J."/>
            <person name="Jenkins B.D."/>
            <person name="Jiroutova K."/>
            <person name="Jorgensen R.E."/>
            <person name="Joubert Y."/>
            <person name="Kaplan A."/>
            <person name="Kroger N."/>
            <person name="Kroth P.G."/>
            <person name="La Roche J."/>
            <person name="Lindquist E."/>
            <person name="Lommer M."/>
            <person name="Martin-Jezequel V."/>
            <person name="Lopez P.J."/>
            <person name="Lucas S."/>
            <person name="Mangogna M."/>
            <person name="McGinnis K."/>
            <person name="Medlin L.K."/>
            <person name="Montsant A."/>
            <person name="Oudot-Le Secq M.P."/>
            <person name="Napoli C."/>
            <person name="Obornik M."/>
            <person name="Parker M.S."/>
            <person name="Petit J.L."/>
            <person name="Porcel B.M."/>
            <person name="Poulsen N."/>
            <person name="Robison M."/>
            <person name="Rychlewski L."/>
            <person name="Rynearson T.A."/>
            <person name="Schmutz J."/>
            <person name="Shapiro H."/>
            <person name="Siaut M."/>
            <person name="Stanley M."/>
            <person name="Sussman M.R."/>
            <person name="Taylor A.R."/>
            <person name="Vardi A."/>
            <person name="von Dassow P."/>
            <person name="Vyverman W."/>
            <person name="Willis A."/>
            <person name="Wyrwicz L.S."/>
            <person name="Rokhsar D.S."/>
            <person name="Weissenbach J."/>
            <person name="Armbrust E.V."/>
            <person name="Green B.R."/>
            <person name="Van de Peer Y."/>
            <person name="Grigoriev I.V."/>
        </authorList>
    </citation>
    <scope>NUCLEOTIDE SEQUENCE [LARGE SCALE GENOMIC DNA]</scope>
    <source>
        <strain evidence="4 5">CCMP1335</strain>
    </source>
</reference>
<accession>B5YLV5</accession>
<evidence type="ECO:0000256" key="2">
    <source>
        <dbReference type="SAM" id="Phobius"/>
    </source>
</evidence>
<feature type="compositionally biased region" description="Polar residues" evidence="1">
    <location>
        <begin position="251"/>
        <end position="264"/>
    </location>
</feature>
<dbReference type="AlphaFoldDB" id="B5YLV5"/>
<dbReference type="eggNOG" id="ENOG502QYEX">
    <property type="taxonomic scope" value="Eukaryota"/>
</dbReference>
<reference evidence="4 5" key="1">
    <citation type="journal article" date="2004" name="Science">
        <title>The genome of the diatom Thalassiosira pseudonana: ecology, evolution, and metabolism.</title>
        <authorList>
            <person name="Armbrust E.V."/>
            <person name="Berges J.A."/>
            <person name="Bowler C."/>
            <person name="Green B.R."/>
            <person name="Martinez D."/>
            <person name="Putnam N.H."/>
            <person name="Zhou S."/>
            <person name="Allen A.E."/>
            <person name="Apt K.E."/>
            <person name="Bechner M."/>
            <person name="Brzezinski M.A."/>
            <person name="Chaal B.K."/>
            <person name="Chiovitti A."/>
            <person name="Davis A.K."/>
            <person name="Demarest M.S."/>
            <person name="Detter J.C."/>
            <person name="Glavina T."/>
            <person name="Goodstein D."/>
            <person name="Hadi M.Z."/>
            <person name="Hellsten U."/>
            <person name="Hildebrand M."/>
            <person name="Jenkins B.D."/>
            <person name="Jurka J."/>
            <person name="Kapitonov V.V."/>
            <person name="Kroger N."/>
            <person name="Lau W.W."/>
            <person name="Lane T.W."/>
            <person name="Larimer F.W."/>
            <person name="Lippmeier J.C."/>
            <person name="Lucas S."/>
            <person name="Medina M."/>
            <person name="Montsant A."/>
            <person name="Obornik M."/>
            <person name="Parker M.S."/>
            <person name="Palenik B."/>
            <person name="Pazour G.J."/>
            <person name="Richardson P.M."/>
            <person name="Rynearson T.A."/>
            <person name="Saito M.A."/>
            <person name="Schwartz D.C."/>
            <person name="Thamatrakoln K."/>
            <person name="Valentin K."/>
            <person name="Vardi A."/>
            <person name="Wilkerson F.P."/>
            <person name="Rokhsar D.S."/>
        </authorList>
    </citation>
    <scope>NUCLEOTIDE SEQUENCE [LARGE SCALE GENOMIC DNA]</scope>
    <source>
        <strain evidence="4 5">CCMP1335</strain>
    </source>
</reference>
<keyword evidence="2" id="KW-1133">Transmembrane helix</keyword>
<feature type="transmembrane region" description="Helical" evidence="2">
    <location>
        <begin position="367"/>
        <end position="387"/>
    </location>
</feature>
<feature type="chain" id="PRO_5002838666" evidence="3">
    <location>
        <begin position="20"/>
        <end position="388"/>
    </location>
</feature>
<keyword evidence="5" id="KW-1185">Reference proteome</keyword>
<feature type="region of interest" description="Disordered" evidence="1">
    <location>
        <begin position="246"/>
        <end position="366"/>
    </location>
</feature>
<dbReference type="RefSeq" id="XP_002295425.1">
    <property type="nucleotide sequence ID" value="XM_002295389.1"/>
</dbReference>
<dbReference type="KEGG" id="tps:THAPS_25372"/>